<protein>
    <recommendedName>
        <fullName evidence="1">Integrase catalytic domain-containing protein</fullName>
    </recommendedName>
</protein>
<evidence type="ECO:0000259" key="1">
    <source>
        <dbReference type="Pfam" id="PF13333"/>
    </source>
</evidence>
<name>A0AAJ5NLP2_9BACT</name>
<dbReference type="InterPro" id="IPR012337">
    <property type="entry name" value="RNaseH-like_sf"/>
</dbReference>
<accession>A0AAJ5NLP2</accession>
<dbReference type="SUPFAM" id="SSF53098">
    <property type="entry name" value="Ribonuclease H-like"/>
    <property type="match status" value="1"/>
</dbReference>
<dbReference type="AlphaFoldDB" id="A0AAJ5NLP2"/>
<dbReference type="PANTHER" id="PTHR46889">
    <property type="entry name" value="TRANSPOSASE INSF FOR INSERTION SEQUENCE IS3B-RELATED"/>
    <property type="match status" value="1"/>
</dbReference>
<dbReference type="GO" id="GO:0015074">
    <property type="term" value="P:DNA integration"/>
    <property type="evidence" value="ECO:0007669"/>
    <property type="project" value="InterPro"/>
</dbReference>
<reference evidence="2 3" key="1">
    <citation type="submission" date="2019-01" db="EMBL/GenBank/DDBJ databases">
        <authorList>
            <consortium name="Pathogen Informatics"/>
        </authorList>
    </citation>
    <scope>NUCLEOTIDE SEQUENCE [LARGE SCALE GENOMIC DNA]</scope>
    <source>
        <strain evidence="2 3">NCTC10125</strain>
    </source>
</reference>
<dbReference type="InterPro" id="IPR050900">
    <property type="entry name" value="Transposase_IS3/IS150/IS904"/>
</dbReference>
<evidence type="ECO:0000313" key="2">
    <source>
        <dbReference type="EMBL" id="VEU61369.1"/>
    </source>
</evidence>
<dbReference type="Pfam" id="PF13333">
    <property type="entry name" value="rve_2"/>
    <property type="match status" value="1"/>
</dbReference>
<dbReference type="EMBL" id="LR214971">
    <property type="protein sequence ID" value="VEU61369.1"/>
    <property type="molecule type" value="Genomic_DNA"/>
</dbReference>
<evidence type="ECO:0000313" key="3">
    <source>
        <dbReference type="Proteomes" id="UP000289629"/>
    </source>
</evidence>
<sequence>MIISMSRIGNSLDNYEVEYFFWNLKSECLSQINIKKLTFAELENQIKNYVNFYNQKRIQSNLKWKTPEQVWRSLSF</sequence>
<organism evidence="2 3">
    <name type="scientific">Mesomycoplasma dispar</name>
    <dbReference type="NCBI Taxonomy" id="86660"/>
    <lineage>
        <taxon>Bacteria</taxon>
        <taxon>Bacillati</taxon>
        <taxon>Mycoplasmatota</taxon>
        <taxon>Mycoplasmoidales</taxon>
        <taxon>Metamycoplasmataceae</taxon>
        <taxon>Mesomycoplasma</taxon>
    </lineage>
</organism>
<dbReference type="InterPro" id="IPR001584">
    <property type="entry name" value="Integrase_cat-core"/>
</dbReference>
<dbReference type="Proteomes" id="UP000289629">
    <property type="component" value="Chromosome"/>
</dbReference>
<feature type="domain" description="Integrase catalytic" evidence="1">
    <location>
        <begin position="18"/>
        <end position="69"/>
    </location>
</feature>
<dbReference type="PANTHER" id="PTHR46889:SF4">
    <property type="entry name" value="TRANSPOSASE INSO FOR INSERTION SEQUENCE ELEMENT IS911B-RELATED"/>
    <property type="match status" value="1"/>
</dbReference>
<gene>
    <name evidence="2" type="ORF">NCTC10125_00173</name>
</gene>
<proteinExistence type="predicted"/>